<dbReference type="InterPro" id="IPR036388">
    <property type="entry name" value="WH-like_DNA-bd_sf"/>
</dbReference>
<dbReference type="OrthoDB" id="467062at2"/>
<gene>
    <name evidence="2" type="ORF">SAMN05428963_10340</name>
</gene>
<dbReference type="Proteomes" id="UP000190135">
    <property type="component" value="Unassembled WGS sequence"/>
</dbReference>
<proteinExistence type="predicted"/>
<dbReference type="Gene3D" id="1.10.10.10">
    <property type="entry name" value="Winged helix-like DNA-binding domain superfamily/Winged helix DNA-binding domain"/>
    <property type="match status" value="1"/>
</dbReference>
<organism evidence="2 3">
    <name type="scientific">Consotaella salsifontis</name>
    <dbReference type="NCBI Taxonomy" id="1365950"/>
    <lineage>
        <taxon>Bacteria</taxon>
        <taxon>Pseudomonadati</taxon>
        <taxon>Pseudomonadota</taxon>
        <taxon>Alphaproteobacteria</taxon>
        <taxon>Hyphomicrobiales</taxon>
        <taxon>Aurantimonadaceae</taxon>
        <taxon>Consotaella</taxon>
    </lineage>
</organism>
<reference evidence="2 3" key="1">
    <citation type="submission" date="2017-02" db="EMBL/GenBank/DDBJ databases">
        <authorList>
            <person name="Peterson S.W."/>
        </authorList>
    </citation>
    <scope>NUCLEOTIDE SEQUENCE [LARGE SCALE GENOMIC DNA]</scope>
    <source>
        <strain evidence="2 3">USBA 369</strain>
    </source>
</reference>
<dbReference type="EMBL" id="FUXL01000003">
    <property type="protein sequence ID" value="SJZ78943.1"/>
    <property type="molecule type" value="Genomic_DNA"/>
</dbReference>
<dbReference type="STRING" id="1365950.SAMN05428963_10340"/>
<evidence type="ECO:0000259" key="1">
    <source>
        <dbReference type="Pfam" id="PF09012"/>
    </source>
</evidence>
<evidence type="ECO:0000313" key="2">
    <source>
        <dbReference type="EMBL" id="SJZ78943.1"/>
    </source>
</evidence>
<dbReference type="RefSeq" id="WP_078707165.1">
    <property type="nucleotide sequence ID" value="NZ_FUXL01000003.1"/>
</dbReference>
<feature type="domain" description="Transcriptional regulator HTH-type FeoC" evidence="1">
    <location>
        <begin position="4"/>
        <end position="73"/>
    </location>
</feature>
<dbReference type="InterPro" id="IPR036390">
    <property type="entry name" value="WH_DNA-bd_sf"/>
</dbReference>
<sequence length="78" mass="8485">MAGLTQLRDLLKAEKRLSLDQLALKSGSTPSAVEAMLAHWERKGQVARIETKPQACAGSSACCCSRCPDPIYEWRGGH</sequence>
<dbReference type="InterPro" id="IPR015102">
    <property type="entry name" value="Tscrpt_reg_HTH_FeoC"/>
</dbReference>
<keyword evidence="3" id="KW-1185">Reference proteome</keyword>
<dbReference type="SUPFAM" id="SSF46785">
    <property type="entry name" value="Winged helix' DNA-binding domain"/>
    <property type="match status" value="1"/>
</dbReference>
<dbReference type="Pfam" id="PF09012">
    <property type="entry name" value="FeoC"/>
    <property type="match status" value="1"/>
</dbReference>
<evidence type="ECO:0000313" key="3">
    <source>
        <dbReference type="Proteomes" id="UP000190135"/>
    </source>
</evidence>
<protein>
    <submittedName>
        <fullName evidence="2">FeoC like transcriptional regulator</fullName>
    </submittedName>
</protein>
<accession>A0A1T4NII6</accession>
<dbReference type="AlphaFoldDB" id="A0A1T4NII6"/>
<name>A0A1T4NII6_9HYPH</name>